<feature type="region of interest" description="Disordered" evidence="1">
    <location>
        <begin position="33"/>
        <end position="59"/>
    </location>
</feature>
<dbReference type="SUPFAM" id="SSF52768">
    <property type="entry name" value="Arginase/deacetylase"/>
    <property type="match status" value="1"/>
</dbReference>
<protein>
    <recommendedName>
        <fullName evidence="2">Histone deacetylase domain-containing protein</fullName>
    </recommendedName>
</protein>
<dbReference type="InterPro" id="IPR000286">
    <property type="entry name" value="HDACs"/>
</dbReference>
<dbReference type="PRINTS" id="PR01270">
    <property type="entry name" value="HDASUPER"/>
</dbReference>
<dbReference type="Gene3D" id="3.40.800.20">
    <property type="entry name" value="Histone deacetylase domain"/>
    <property type="match status" value="1"/>
</dbReference>
<accession>A0ABQ5SFK9</accession>
<dbReference type="InterPro" id="IPR023696">
    <property type="entry name" value="Ureohydrolase_dom_sf"/>
</dbReference>
<organism evidence="3 4">
    <name type="scientific">Volvox africanus</name>
    <dbReference type="NCBI Taxonomy" id="51714"/>
    <lineage>
        <taxon>Eukaryota</taxon>
        <taxon>Viridiplantae</taxon>
        <taxon>Chlorophyta</taxon>
        <taxon>core chlorophytes</taxon>
        <taxon>Chlorophyceae</taxon>
        <taxon>CS clade</taxon>
        <taxon>Chlamydomonadales</taxon>
        <taxon>Volvocaceae</taxon>
        <taxon>Volvox</taxon>
    </lineage>
</organism>
<dbReference type="PANTHER" id="PTHR10625">
    <property type="entry name" value="HISTONE DEACETYLASE HDAC1-RELATED"/>
    <property type="match status" value="1"/>
</dbReference>
<feature type="compositionally biased region" description="Pro residues" evidence="1">
    <location>
        <begin position="563"/>
        <end position="577"/>
    </location>
</feature>
<dbReference type="PANTHER" id="PTHR10625:SF25">
    <property type="entry name" value="HISTONE DEACETYLASE 18-RELATED"/>
    <property type="match status" value="1"/>
</dbReference>
<evidence type="ECO:0000259" key="2">
    <source>
        <dbReference type="Pfam" id="PF00850"/>
    </source>
</evidence>
<dbReference type="EMBL" id="BSDZ01000080">
    <property type="protein sequence ID" value="GLI68718.1"/>
    <property type="molecule type" value="Genomic_DNA"/>
</dbReference>
<comment type="caution">
    <text evidence="3">The sequence shown here is derived from an EMBL/GenBank/DDBJ whole genome shotgun (WGS) entry which is preliminary data.</text>
</comment>
<dbReference type="InterPro" id="IPR023801">
    <property type="entry name" value="His_deacetylse_dom"/>
</dbReference>
<evidence type="ECO:0000313" key="4">
    <source>
        <dbReference type="Proteomes" id="UP001165090"/>
    </source>
</evidence>
<gene>
    <name evidence="3" type="ORF">VaNZ11_013203</name>
</gene>
<dbReference type="InterPro" id="IPR037138">
    <property type="entry name" value="His_deacetylse_dom_sf"/>
</dbReference>
<keyword evidence="4" id="KW-1185">Reference proteome</keyword>
<dbReference type="Proteomes" id="UP001165090">
    <property type="component" value="Unassembled WGS sequence"/>
</dbReference>
<feature type="region of interest" description="Disordered" evidence="1">
    <location>
        <begin position="551"/>
        <end position="592"/>
    </location>
</feature>
<reference evidence="3 4" key="1">
    <citation type="journal article" date="2023" name="IScience">
        <title>Expanded male sex-determining region conserved during the evolution of homothallism in the green alga Volvox.</title>
        <authorList>
            <person name="Yamamoto K."/>
            <person name="Matsuzaki R."/>
            <person name="Mahakham W."/>
            <person name="Heman W."/>
            <person name="Sekimoto H."/>
            <person name="Kawachi M."/>
            <person name="Minakuchi Y."/>
            <person name="Toyoda A."/>
            <person name="Nozaki H."/>
        </authorList>
    </citation>
    <scope>NUCLEOTIDE SEQUENCE [LARGE SCALE GENOMIC DNA]</scope>
    <source>
        <strain evidence="3 4">NIES-4468</strain>
    </source>
</reference>
<evidence type="ECO:0000256" key="1">
    <source>
        <dbReference type="SAM" id="MobiDB-lite"/>
    </source>
</evidence>
<proteinExistence type="predicted"/>
<sequence length="592" mass="64576">MQLPKLPITTDAFLCARSIGRMPSKSFISRCWGQKEATRRPQQRETVPVARATAPPGIPEHQSRECINCNYTAFRGTTTCENCGRPLREEVVNQELLAAAIEYMEQPEASTPDKKKPSKRSDNAADVLLAYDDRCRRHRDERTLGPFLGRGHPERPERVAAIMARLKESEILKRCKHHKGREAKREELLAVHDEALLEAVEQATKVAALAAERDKTTWYGPLDAQLEAMEGKNSKHIQDVYFNSSTAVCARLAAGSAAEVARRVVSGSARHGAAIIRPPGHHAESSVAMGFCYYNNAAVAARAAQAAGARRVLIMDWDVHHGNGTQRIFYDDASVMYMSTHRYDHSCFYPGTGDATETGSGPGVGFTVNVPWNGGGVRDEDMLAAFRYVIRPLAAEFRPDIVIVSAGFDAAEGDPLGGCRISTAGFSHFAAMLSALAPTVMLLEGGYNLIATAAATEACLRVLLGEQPLPLQERLQARAGATSPQPQPLDPAADPWIMSGLEGVSDSAVDSVCLALRVQSEFWDAARKHKALLDTAVAVRQQRKDQILRPIFQASKNTQLPPETVPPKLPQPEPEQPPNTRSEPQVGPCELL</sequence>
<dbReference type="CDD" id="cd09992">
    <property type="entry name" value="HDAC_classII"/>
    <property type="match status" value="1"/>
</dbReference>
<feature type="domain" description="Histone deacetylase" evidence="2">
    <location>
        <begin position="152"/>
        <end position="462"/>
    </location>
</feature>
<evidence type="ECO:0000313" key="3">
    <source>
        <dbReference type="EMBL" id="GLI68718.1"/>
    </source>
</evidence>
<name>A0ABQ5SFK9_9CHLO</name>
<dbReference type="Pfam" id="PF00850">
    <property type="entry name" value="Hist_deacetyl"/>
    <property type="match status" value="1"/>
</dbReference>